<dbReference type="Ensembl" id="ENSMPUT00000017083.1">
    <property type="protein sequence ID" value="ENSMPUP00000016834.1"/>
    <property type="gene ID" value="ENSMPUG00000016938.1"/>
</dbReference>
<proteinExistence type="predicted"/>
<organism evidence="2">
    <name type="scientific">Mustela putorius furo</name>
    <name type="common">European domestic ferret</name>
    <name type="synonym">Mustela furo</name>
    <dbReference type="NCBI Taxonomy" id="9669"/>
    <lineage>
        <taxon>Eukaryota</taxon>
        <taxon>Metazoa</taxon>
        <taxon>Chordata</taxon>
        <taxon>Craniata</taxon>
        <taxon>Vertebrata</taxon>
        <taxon>Euteleostomi</taxon>
        <taxon>Mammalia</taxon>
        <taxon>Eutheria</taxon>
        <taxon>Laurasiatheria</taxon>
        <taxon>Carnivora</taxon>
        <taxon>Caniformia</taxon>
        <taxon>Musteloidea</taxon>
        <taxon>Mustelidae</taxon>
        <taxon>Mustelinae</taxon>
        <taxon>Mustela</taxon>
    </lineage>
</organism>
<dbReference type="EMBL" id="AEYP01002386">
    <property type="status" value="NOT_ANNOTATED_CDS"/>
    <property type="molecule type" value="Genomic_DNA"/>
</dbReference>
<dbReference type="EMBL" id="AEYP01002385">
    <property type="status" value="NOT_ANNOTATED_CDS"/>
    <property type="molecule type" value="Genomic_DNA"/>
</dbReference>
<dbReference type="InParanoid" id="M3YZS3"/>
<evidence type="ECO:0000313" key="2">
    <source>
        <dbReference type="Ensembl" id="ENSMPUP00000016834.1"/>
    </source>
</evidence>
<dbReference type="HOGENOM" id="CLU_2096084_0_0_1"/>
<feature type="compositionally biased region" description="Polar residues" evidence="1">
    <location>
        <begin position="56"/>
        <end position="70"/>
    </location>
</feature>
<reference evidence="2" key="1">
    <citation type="submission" date="2024-06" db="UniProtKB">
        <authorList>
            <consortium name="Ensembl"/>
        </authorList>
    </citation>
    <scope>IDENTIFICATION</scope>
</reference>
<feature type="region of interest" description="Disordered" evidence="1">
    <location>
        <begin position="1"/>
        <end position="116"/>
    </location>
</feature>
<protein>
    <submittedName>
        <fullName evidence="2">Uncharacterized protein</fullName>
    </submittedName>
</protein>
<accession>M3YZS3</accession>
<dbReference type="EMBL" id="AEYP01002387">
    <property type="status" value="NOT_ANNOTATED_CDS"/>
    <property type="molecule type" value="Genomic_DNA"/>
</dbReference>
<name>M3YZS3_MUSPF</name>
<evidence type="ECO:0000256" key="1">
    <source>
        <dbReference type="SAM" id="MobiDB-lite"/>
    </source>
</evidence>
<sequence>MTHYSTPLPPPRASNCRLRPPQTSSTKSRSSRRFAGGWRGSSPCLYPSRLKPSPPQSSRLPGSPPDSSHPSIGRWRWMRHLDRDAESTNSAQKGQPSAPAKSWRFVDPAVFTSVEP</sequence>
<dbReference type="AlphaFoldDB" id="M3YZS3"/>